<accession>A0AAN8KUJ5</accession>
<dbReference type="InterPro" id="IPR053819">
    <property type="entry name" value="TEADIR3_omega_loop"/>
</dbReference>
<dbReference type="EMBL" id="JAGTTL010000027">
    <property type="protein sequence ID" value="KAK6301359.1"/>
    <property type="molecule type" value="Genomic_DNA"/>
</dbReference>
<dbReference type="Pfam" id="PF00085">
    <property type="entry name" value="Thioredoxin"/>
    <property type="match status" value="2"/>
</dbReference>
<dbReference type="CDD" id="cd02961">
    <property type="entry name" value="PDI_a_family"/>
    <property type="match status" value="1"/>
</dbReference>
<evidence type="ECO:0000256" key="1">
    <source>
        <dbReference type="ARBA" id="ARBA00001182"/>
    </source>
</evidence>
<feature type="domain" description="Thioredoxin" evidence="16">
    <location>
        <begin position="209"/>
        <end position="351"/>
    </location>
</feature>
<name>A0AAN8KUJ5_9TELE</name>
<dbReference type="PROSITE" id="PS00194">
    <property type="entry name" value="THIOREDOXIN_1"/>
    <property type="match status" value="2"/>
</dbReference>
<evidence type="ECO:0000256" key="2">
    <source>
        <dbReference type="ARBA" id="ARBA00004319"/>
    </source>
</evidence>
<evidence type="ECO:0000256" key="15">
    <source>
        <dbReference type="SAM" id="MobiDB-lite"/>
    </source>
</evidence>
<keyword evidence="9" id="KW-0143">Chaperone</keyword>
<dbReference type="PANTHER" id="PTHR18929:SF93">
    <property type="entry name" value="PROTEIN DISULFIDE-ISOMERASE A2"/>
    <property type="match status" value="1"/>
</dbReference>
<feature type="disulfide bond" description="Redox-active" evidence="12">
    <location>
        <begin position="609"/>
        <end position="612"/>
    </location>
</feature>
<feature type="compositionally biased region" description="Acidic residues" evidence="15">
    <location>
        <begin position="29"/>
        <end position="60"/>
    </location>
</feature>
<comment type="similarity">
    <text evidence="3 13">Belongs to the protein disulfide isomerase family.</text>
</comment>
<dbReference type="InterPro" id="IPR005788">
    <property type="entry name" value="PDI_thioredoxin-like_dom"/>
</dbReference>
<evidence type="ECO:0000256" key="7">
    <source>
        <dbReference type="ARBA" id="ARBA00022824"/>
    </source>
</evidence>
<dbReference type="FunFam" id="3.40.30.10:FF:000042">
    <property type="entry name" value="protein disulfide-isomerase A2"/>
    <property type="match status" value="1"/>
</dbReference>
<evidence type="ECO:0000313" key="18">
    <source>
        <dbReference type="Proteomes" id="UP001356427"/>
    </source>
</evidence>
<comment type="subcellular location">
    <subcellularLocation>
        <location evidence="2">Endoplasmic reticulum lumen</location>
    </subcellularLocation>
</comment>
<reference evidence="17 18" key="1">
    <citation type="submission" date="2021-04" db="EMBL/GenBank/DDBJ databases">
        <authorList>
            <person name="De Guttry C."/>
            <person name="Zahm M."/>
            <person name="Klopp C."/>
            <person name="Cabau C."/>
            <person name="Louis A."/>
            <person name="Berthelot C."/>
            <person name="Parey E."/>
            <person name="Roest Crollius H."/>
            <person name="Montfort J."/>
            <person name="Robinson-Rechavi M."/>
            <person name="Bucao C."/>
            <person name="Bouchez O."/>
            <person name="Gislard M."/>
            <person name="Lluch J."/>
            <person name="Milhes M."/>
            <person name="Lampietro C."/>
            <person name="Lopez Roques C."/>
            <person name="Donnadieu C."/>
            <person name="Braasch I."/>
            <person name="Desvignes T."/>
            <person name="Postlethwait J."/>
            <person name="Bobe J."/>
            <person name="Wedekind C."/>
            <person name="Guiguen Y."/>
        </authorList>
    </citation>
    <scope>NUCLEOTIDE SEQUENCE [LARGE SCALE GENOMIC DNA]</scope>
    <source>
        <strain evidence="17">Cs_M1</strain>
        <tissue evidence="17">Blood</tissue>
    </source>
</reference>
<evidence type="ECO:0000256" key="12">
    <source>
        <dbReference type="PIRSR" id="PIRSR605792-51"/>
    </source>
</evidence>
<dbReference type="GO" id="GO:0034976">
    <property type="term" value="P:response to endoplasmic reticulum stress"/>
    <property type="evidence" value="ECO:0007669"/>
    <property type="project" value="TreeGrafter"/>
</dbReference>
<keyword evidence="18" id="KW-1185">Reference proteome</keyword>
<dbReference type="CDD" id="cd02981">
    <property type="entry name" value="PDI_b_family"/>
    <property type="match status" value="1"/>
</dbReference>
<feature type="domain" description="Thioredoxin" evidence="16">
    <location>
        <begin position="543"/>
        <end position="687"/>
    </location>
</feature>
<keyword evidence="6" id="KW-0677">Repeat</keyword>
<dbReference type="InterPro" id="IPR017937">
    <property type="entry name" value="Thioredoxin_CS"/>
</dbReference>
<keyword evidence="5" id="KW-0732">Signal</keyword>
<evidence type="ECO:0000256" key="5">
    <source>
        <dbReference type="ARBA" id="ARBA00022729"/>
    </source>
</evidence>
<feature type="compositionally biased region" description="Acidic residues" evidence="15">
    <location>
        <begin position="691"/>
        <end position="702"/>
    </location>
</feature>
<dbReference type="SUPFAM" id="SSF52833">
    <property type="entry name" value="Thioredoxin-like"/>
    <property type="match status" value="4"/>
</dbReference>
<comment type="caution">
    <text evidence="17">The sequence shown here is derived from an EMBL/GenBank/DDBJ whole genome shotgun (WGS) entry which is preliminary data.</text>
</comment>
<protein>
    <recommendedName>
        <fullName evidence="4 14">Protein disulfide-isomerase</fullName>
        <ecNumber evidence="4 14">5.3.4.1</ecNumber>
    </recommendedName>
</protein>
<keyword evidence="7" id="KW-0256">Endoplasmic reticulum</keyword>
<dbReference type="PROSITE" id="PS51352">
    <property type="entry name" value="THIOREDOXIN_2"/>
    <property type="match status" value="2"/>
</dbReference>
<evidence type="ECO:0000256" key="11">
    <source>
        <dbReference type="ARBA" id="ARBA00023284"/>
    </source>
</evidence>
<dbReference type="InterPro" id="IPR013766">
    <property type="entry name" value="Thioredoxin_domain"/>
</dbReference>
<dbReference type="PANTHER" id="PTHR18929">
    <property type="entry name" value="PROTEIN DISULFIDE ISOMERASE"/>
    <property type="match status" value="1"/>
</dbReference>
<dbReference type="CDD" id="cd02995">
    <property type="entry name" value="PDI_a_PDI_a'_C"/>
    <property type="match status" value="1"/>
</dbReference>
<dbReference type="FunFam" id="3.40.30.10:FF:000023">
    <property type="entry name" value="Protein disulfide-isomerase"/>
    <property type="match status" value="1"/>
</dbReference>
<dbReference type="EC" id="5.3.4.1" evidence="4 14"/>
<evidence type="ECO:0000256" key="9">
    <source>
        <dbReference type="ARBA" id="ARBA00023186"/>
    </source>
</evidence>
<keyword evidence="8 12" id="KW-1015">Disulfide bond</keyword>
<evidence type="ECO:0000256" key="14">
    <source>
        <dbReference type="RuleBase" id="RU361130"/>
    </source>
</evidence>
<evidence type="ECO:0000256" key="8">
    <source>
        <dbReference type="ARBA" id="ARBA00023157"/>
    </source>
</evidence>
<evidence type="ECO:0000259" key="16">
    <source>
        <dbReference type="PROSITE" id="PS51352"/>
    </source>
</evidence>
<organism evidence="17 18">
    <name type="scientific">Coregonus suidteri</name>
    <dbReference type="NCBI Taxonomy" id="861788"/>
    <lineage>
        <taxon>Eukaryota</taxon>
        <taxon>Metazoa</taxon>
        <taxon>Chordata</taxon>
        <taxon>Craniata</taxon>
        <taxon>Vertebrata</taxon>
        <taxon>Euteleostomi</taxon>
        <taxon>Actinopterygii</taxon>
        <taxon>Neopterygii</taxon>
        <taxon>Teleostei</taxon>
        <taxon>Protacanthopterygii</taxon>
        <taxon>Salmoniformes</taxon>
        <taxon>Salmonidae</taxon>
        <taxon>Coregoninae</taxon>
        <taxon>Coregonus</taxon>
    </lineage>
</organism>
<feature type="region of interest" description="Disordered" evidence="15">
    <location>
        <begin position="26"/>
        <end position="69"/>
    </location>
</feature>
<dbReference type="Gene3D" id="3.40.30.10">
    <property type="entry name" value="Glutaredoxin"/>
    <property type="match status" value="4"/>
</dbReference>
<dbReference type="PRINTS" id="PR00421">
    <property type="entry name" value="THIOREDOXIN"/>
</dbReference>
<evidence type="ECO:0000256" key="13">
    <source>
        <dbReference type="RuleBase" id="RU004208"/>
    </source>
</evidence>
<evidence type="ECO:0000256" key="3">
    <source>
        <dbReference type="ARBA" id="ARBA00006347"/>
    </source>
</evidence>
<dbReference type="GO" id="GO:0005788">
    <property type="term" value="C:endoplasmic reticulum lumen"/>
    <property type="evidence" value="ECO:0007669"/>
    <property type="project" value="UniProtKB-SubCell"/>
</dbReference>
<dbReference type="Pfam" id="PF13848">
    <property type="entry name" value="Thioredoxin_6"/>
    <property type="match status" value="1"/>
</dbReference>
<gene>
    <name evidence="17" type="ORF">J4Q44_G00294570</name>
</gene>
<dbReference type="NCBIfam" id="TIGR01130">
    <property type="entry name" value="ER_PDI_fam"/>
    <property type="match status" value="1"/>
</dbReference>
<dbReference type="FunFam" id="3.40.30.10:FF:000027">
    <property type="entry name" value="protein disulfide-isomerase A2"/>
    <property type="match status" value="1"/>
</dbReference>
<dbReference type="GO" id="GO:0006457">
    <property type="term" value="P:protein folding"/>
    <property type="evidence" value="ECO:0007669"/>
    <property type="project" value="TreeGrafter"/>
</dbReference>
<evidence type="ECO:0000256" key="10">
    <source>
        <dbReference type="ARBA" id="ARBA00023235"/>
    </source>
</evidence>
<evidence type="ECO:0000256" key="4">
    <source>
        <dbReference type="ARBA" id="ARBA00012723"/>
    </source>
</evidence>
<feature type="region of interest" description="Disordered" evidence="15">
    <location>
        <begin position="211"/>
        <end position="235"/>
    </location>
</feature>
<evidence type="ECO:0000313" key="17">
    <source>
        <dbReference type="EMBL" id="KAK6301359.1"/>
    </source>
</evidence>
<sequence length="717" mass="80516">MAAGVIRTFCLQATPSCYLPMILQHSLTDEEEEEREEEEEEREEEEEEREEEEDDEEEEAFSSPAPCSSDLTNQLLRFADTISRDVMRYFGCRHDDPDACNIYSDDDRISTAKSGRRRYYDDLVRMATGSPESVSRADSRQGPCVSLAGGDGSLGPLAELFDSRIEPSQGRCRPMNKRHLPLSFWNEPIPCLPVGTLTVVLVLRGSWTQTVENTSPEQTETAEQETELEKKEKTTEIEEEKDVMVLHVNNFQRALSENKFLLVEFYAPWCGHCRQLEPVYAEAAGVLKGEKEGSSLAKVDAAEEKELAEEFDVGSFPTIKLFTDGDRNNPIDFTGKRTVQGIVQWLKRRSGPSAVLLETPDAASEHISLHNVTVLGFFTAKVFYDVAMEMVDMVFGVTTSPEVFQKYEVKNNRVVLFKKFDEGRADLSVSEEEKLGKEELAVFIRSNSLELVIEFNEQNADKIFGSKVHTHTLLFINSTVQEQKNLLTEYSTVAKDFKGKVLFIMIDVTGPVSHVLKYFGLSEGDAPTVRIINTDTVKKFALIGQITAATLQTFCQGVLDGTVKAHLLSEEIPEDWDKGPVKVLVGKNFEAVTLDKNKNVFVEFYAPWCGHCKELAPVWEKLAEKYADRDDIIIAKIDATANEVEGVSVSGFPTLRYYPAGEDSKEVEYSGTRDLETFAKFLDNGGQLPKEEEDEDEEEVTDESSPLPANETSKDEL</sequence>
<keyword evidence="10 14" id="KW-0413">Isomerase</keyword>
<proteinExistence type="inferred from homology"/>
<feature type="disulfide bond" description="Redox-active" evidence="12">
    <location>
        <begin position="270"/>
        <end position="273"/>
    </location>
</feature>
<dbReference type="Proteomes" id="UP001356427">
    <property type="component" value="Unassembled WGS sequence"/>
</dbReference>
<dbReference type="Pfam" id="PF15238">
    <property type="entry name" value="TEADIR3"/>
    <property type="match status" value="1"/>
</dbReference>
<dbReference type="InterPro" id="IPR036249">
    <property type="entry name" value="Thioredoxin-like_sf"/>
</dbReference>
<dbReference type="GO" id="GO:0003756">
    <property type="term" value="F:protein disulfide isomerase activity"/>
    <property type="evidence" value="ECO:0007669"/>
    <property type="project" value="UniProtKB-EC"/>
</dbReference>
<dbReference type="AlphaFoldDB" id="A0AAN8KUJ5"/>
<evidence type="ECO:0000256" key="6">
    <source>
        <dbReference type="ARBA" id="ARBA00022737"/>
    </source>
</evidence>
<dbReference type="CDD" id="cd02982">
    <property type="entry name" value="PDI_b'_family"/>
    <property type="match status" value="1"/>
</dbReference>
<dbReference type="NCBIfam" id="TIGR01126">
    <property type="entry name" value="pdi_dom"/>
    <property type="match status" value="1"/>
</dbReference>
<keyword evidence="11 12" id="KW-0676">Redox-active center</keyword>
<comment type="catalytic activity">
    <reaction evidence="1 14">
        <text>Catalyzes the rearrangement of -S-S- bonds in proteins.</text>
        <dbReference type="EC" id="5.3.4.1"/>
    </reaction>
</comment>
<feature type="region of interest" description="Disordered" evidence="15">
    <location>
        <begin position="683"/>
        <end position="717"/>
    </location>
</feature>
<dbReference type="InterPro" id="IPR005792">
    <property type="entry name" value="Prot_disulphide_isomerase"/>
</dbReference>